<dbReference type="InterPro" id="IPR008921">
    <property type="entry name" value="DNA_pol3_clamp-load_cplx_C"/>
</dbReference>
<evidence type="ECO:0000313" key="9">
    <source>
        <dbReference type="EMBL" id="KWU01845.1"/>
    </source>
</evidence>
<dbReference type="Pfam" id="PF13177">
    <property type="entry name" value="DNA_pol3_delta2"/>
    <property type="match status" value="1"/>
</dbReference>
<dbReference type="GO" id="GO:0008408">
    <property type="term" value="F:3'-5' exonuclease activity"/>
    <property type="evidence" value="ECO:0007669"/>
    <property type="project" value="InterPro"/>
</dbReference>
<keyword evidence="3 9" id="KW-0808">Transferase</keyword>
<sequence length="321" mass="35299">MAEVYSWLTPVWSEWKKSLDAERFPNSVIVNSPEGLGVDALIEQLTAALMCTNYESESCGFCHSCELMKSGSHPDFHVIAPEKEGKSITVDQVRASNRWAQESSQLGGLRVILLNPAESMNESASNALLKTLEEPSSNCIFILSTRSSNRLMPTILSRCQQFNVVSPQLEVGSAWLDGEVGKAVPQYILALNGNAPLKAKAMFEQGGVEASTKVLDGFVNVIKGIQPDMLKFSTELSKDPLIQLGWLWHLLSDVQKLHFGLVNQAVTPSAKALVEVMSYQSAYAASNKLLILIEQLKQHPGLNMELLIMNWLIATCEETCS</sequence>
<dbReference type="Gene3D" id="3.40.50.300">
    <property type="entry name" value="P-loop containing nucleotide triphosphate hydrolases"/>
    <property type="match status" value="1"/>
</dbReference>
<dbReference type="NCBIfam" id="NF004759">
    <property type="entry name" value="PRK06090.1"/>
    <property type="match status" value="1"/>
</dbReference>
<accession>A0A109DB02</accession>
<organism evidence="9 10">
    <name type="scientific">Vibrio toranzoniae</name>
    <dbReference type="NCBI Taxonomy" id="1194427"/>
    <lineage>
        <taxon>Bacteria</taxon>
        <taxon>Pseudomonadati</taxon>
        <taxon>Pseudomonadota</taxon>
        <taxon>Gammaproteobacteria</taxon>
        <taxon>Vibrionales</taxon>
        <taxon>Vibrionaceae</taxon>
        <taxon>Vibrio</taxon>
    </lineage>
</organism>
<evidence type="ECO:0000256" key="4">
    <source>
        <dbReference type="ARBA" id="ARBA00022695"/>
    </source>
</evidence>
<feature type="domain" description="DNA polymerase III delta subunit C-terminal" evidence="8">
    <location>
        <begin position="228"/>
        <end position="313"/>
    </location>
</feature>
<dbReference type="GO" id="GO:0006261">
    <property type="term" value="P:DNA-templated DNA replication"/>
    <property type="evidence" value="ECO:0007669"/>
    <property type="project" value="TreeGrafter"/>
</dbReference>
<dbReference type="OrthoDB" id="9811073at2"/>
<dbReference type="GeneID" id="300177988"/>
<evidence type="ECO:0000256" key="7">
    <source>
        <dbReference type="ARBA" id="ARBA00049244"/>
    </source>
</evidence>
<dbReference type="GO" id="GO:0003887">
    <property type="term" value="F:DNA-directed DNA polymerase activity"/>
    <property type="evidence" value="ECO:0007669"/>
    <property type="project" value="UniProtKB-KW"/>
</dbReference>
<dbReference type="EMBL" id="LMXU01000008">
    <property type="protein sequence ID" value="KWU01845.1"/>
    <property type="molecule type" value="Genomic_DNA"/>
</dbReference>
<evidence type="ECO:0000256" key="3">
    <source>
        <dbReference type="ARBA" id="ARBA00022679"/>
    </source>
</evidence>
<name>A0A109DB02_9VIBR</name>
<dbReference type="PANTHER" id="PTHR11669">
    <property type="entry name" value="REPLICATION FACTOR C / DNA POLYMERASE III GAMMA-TAU SUBUNIT"/>
    <property type="match status" value="1"/>
</dbReference>
<evidence type="ECO:0000259" key="8">
    <source>
        <dbReference type="Pfam" id="PF09115"/>
    </source>
</evidence>
<evidence type="ECO:0000256" key="1">
    <source>
        <dbReference type="ARBA" id="ARBA00012417"/>
    </source>
</evidence>
<dbReference type="InterPro" id="IPR004622">
    <property type="entry name" value="DNA_pol_HolB"/>
</dbReference>
<protein>
    <recommendedName>
        <fullName evidence="2">DNA polymerase III subunit delta'</fullName>
        <ecNumber evidence="1">2.7.7.7</ecNumber>
    </recommendedName>
</protein>
<dbReference type="InterPro" id="IPR015199">
    <property type="entry name" value="DNA_pol_III_delta_C"/>
</dbReference>
<dbReference type="GO" id="GO:0003677">
    <property type="term" value="F:DNA binding"/>
    <property type="evidence" value="ECO:0007669"/>
    <property type="project" value="InterPro"/>
</dbReference>
<dbReference type="RefSeq" id="WP_060467365.1">
    <property type="nucleotide sequence ID" value="NZ_AP025514.1"/>
</dbReference>
<evidence type="ECO:0000256" key="5">
    <source>
        <dbReference type="ARBA" id="ARBA00022705"/>
    </source>
</evidence>
<dbReference type="SUPFAM" id="SSF52540">
    <property type="entry name" value="P-loop containing nucleoside triphosphate hydrolases"/>
    <property type="match status" value="1"/>
</dbReference>
<comment type="caution">
    <text evidence="9">The sequence shown here is derived from an EMBL/GenBank/DDBJ whole genome shotgun (WGS) entry which is preliminary data.</text>
</comment>
<dbReference type="AlphaFoldDB" id="A0A109DB02"/>
<dbReference type="Pfam" id="PF09115">
    <property type="entry name" value="DNApol3-delta_C"/>
    <property type="match status" value="1"/>
</dbReference>
<keyword evidence="5" id="KW-0235">DNA replication</keyword>
<gene>
    <name evidence="9" type="ORF">APQ14_03335</name>
</gene>
<dbReference type="Gene3D" id="1.20.272.10">
    <property type="match status" value="1"/>
</dbReference>
<dbReference type="SUPFAM" id="SSF48019">
    <property type="entry name" value="post-AAA+ oligomerization domain-like"/>
    <property type="match status" value="1"/>
</dbReference>
<dbReference type="PANTHER" id="PTHR11669:SF8">
    <property type="entry name" value="DNA POLYMERASE III SUBUNIT DELTA"/>
    <property type="match status" value="1"/>
</dbReference>
<dbReference type="Proteomes" id="UP000057389">
    <property type="component" value="Unassembled WGS sequence"/>
</dbReference>
<dbReference type="NCBIfam" id="TIGR00678">
    <property type="entry name" value="holB"/>
    <property type="match status" value="1"/>
</dbReference>
<keyword evidence="4 9" id="KW-0548">Nucleotidyltransferase</keyword>
<keyword evidence="10" id="KW-1185">Reference proteome</keyword>
<reference evidence="9 10" key="1">
    <citation type="submission" date="2015-11" db="EMBL/GenBank/DDBJ databases">
        <title>Draft WGS of Vibrio toranzoniae.</title>
        <authorList>
            <person name="Lasa A."/>
            <person name="Romalde J.L."/>
        </authorList>
    </citation>
    <scope>NUCLEOTIDE SEQUENCE [LARGE SCALE GENOMIC DNA]</scope>
    <source>
        <strain evidence="9 10">Vb 10.8</strain>
    </source>
</reference>
<comment type="catalytic activity">
    <reaction evidence="7">
        <text>DNA(n) + a 2'-deoxyribonucleoside 5'-triphosphate = DNA(n+1) + diphosphate</text>
        <dbReference type="Rhea" id="RHEA:22508"/>
        <dbReference type="Rhea" id="RHEA-COMP:17339"/>
        <dbReference type="Rhea" id="RHEA-COMP:17340"/>
        <dbReference type="ChEBI" id="CHEBI:33019"/>
        <dbReference type="ChEBI" id="CHEBI:61560"/>
        <dbReference type="ChEBI" id="CHEBI:173112"/>
        <dbReference type="EC" id="2.7.7.7"/>
    </reaction>
</comment>
<evidence type="ECO:0000313" key="10">
    <source>
        <dbReference type="Proteomes" id="UP000057389"/>
    </source>
</evidence>
<dbReference type="InterPro" id="IPR027417">
    <property type="entry name" value="P-loop_NTPase"/>
</dbReference>
<proteinExistence type="predicted"/>
<dbReference type="GO" id="GO:0009360">
    <property type="term" value="C:DNA polymerase III complex"/>
    <property type="evidence" value="ECO:0007669"/>
    <property type="project" value="InterPro"/>
</dbReference>
<dbReference type="InterPro" id="IPR050238">
    <property type="entry name" value="DNA_Rep/Repair_Clamp_Loader"/>
</dbReference>
<keyword evidence="6" id="KW-0239">DNA-directed DNA polymerase</keyword>
<evidence type="ECO:0000256" key="2">
    <source>
        <dbReference type="ARBA" id="ARBA00014363"/>
    </source>
</evidence>
<dbReference type="EC" id="2.7.7.7" evidence="1"/>
<evidence type="ECO:0000256" key="6">
    <source>
        <dbReference type="ARBA" id="ARBA00022932"/>
    </source>
</evidence>